<dbReference type="PANTHER" id="PTHR34456">
    <property type="entry name" value="MITOVIRUS RNA-DEPENDENT RNA POLYMERASE"/>
    <property type="match status" value="1"/>
</dbReference>
<dbReference type="InterPro" id="IPR008686">
    <property type="entry name" value="RNA_pol_mitovir"/>
</dbReference>
<keyword evidence="3" id="KW-0548">Nucleotidyltransferase</keyword>
<organism evidence="5">
    <name type="scientific">Suillus luteus mitovirus 5</name>
    <dbReference type="NCBI Taxonomy" id="3067814"/>
    <lineage>
        <taxon>Viruses</taxon>
        <taxon>Riboviria</taxon>
        <taxon>Orthornavirae</taxon>
        <taxon>Lenarviricota</taxon>
        <taxon>Howeltoviricetes</taxon>
        <taxon>Cryppavirales</taxon>
        <taxon>Mitoviridae</taxon>
        <taxon>Mitovirus</taxon>
    </lineage>
</organism>
<dbReference type="SUPFAM" id="SSF56672">
    <property type="entry name" value="DNA/RNA polymerases"/>
    <property type="match status" value="1"/>
</dbReference>
<dbReference type="PANTHER" id="PTHR34456:SF13">
    <property type="entry name" value="REVERSE TRANSCRIPTASE DOMAIN-CONTAINING PROTEIN"/>
    <property type="match status" value="1"/>
</dbReference>
<keyword evidence="4" id="KW-0812">Transmembrane</keyword>
<evidence type="ECO:0000256" key="2">
    <source>
        <dbReference type="ARBA" id="ARBA00022679"/>
    </source>
</evidence>
<keyword evidence="4" id="KW-1133">Transmembrane helix</keyword>
<protein>
    <submittedName>
        <fullName evidence="5">RNA-dependent RNA polymerase</fullName>
    </submittedName>
</protein>
<feature type="transmembrane region" description="Helical" evidence="4">
    <location>
        <begin position="200"/>
        <end position="224"/>
    </location>
</feature>
<keyword evidence="1 5" id="KW-0696">RNA-directed RNA polymerase</keyword>
<dbReference type="InterPro" id="IPR043502">
    <property type="entry name" value="DNA/RNA_pol_sf"/>
</dbReference>
<evidence type="ECO:0000256" key="4">
    <source>
        <dbReference type="SAM" id="Phobius"/>
    </source>
</evidence>
<evidence type="ECO:0000256" key="1">
    <source>
        <dbReference type="ARBA" id="ARBA00022484"/>
    </source>
</evidence>
<sequence length="670" mass="76656">MFIDVMIWATGMKSHKVSFHLLGKRIKTLSTKSGFQFTFLYLKEAFRLTIRFLSGQSETLSNKIAVKLDHTGLPVIIPFPLREVIRKRSFINDRGLIICLLTILSLYRVCPTKVKPSLDTITGSFEGLSETFNSNIIGSAVKDLVGDTKLRLGKFRIIGGESTGPNSYKSVWGSDIDAIAFIHYPKQMWSVLKWMFIHKAYLHLVWFIVIICLGSPVYVVCLLFGGQTAKLGRLAYVYDQAGKARVVAITNWWIQLCLKPLHDALFNILRPIETDGTFDQKAPLKKLMETPGKKYYSFDLSAATDRLPVSLQADILKHLGVEGSVWRDILNFKWFDPLSKEFVSYTVGQPMGAYSSWAMLAITHHVIVRMAALRVGITNFSDYCVLGDDVVIANDKVAQEYLNIMETLGLDINMSKTLQSESFAEFAKVYTGPGINITPVGPGLILRSLRSKYYTSRLIAELVSINLVNIHNVHRFLKTSPKYLRRSFGLIMWALRLSRLAPSKLPSDGKPIEGFSFSETRVGYGTGYIYLGPLLLMAEKRLDRDWVELTKSVKYFFLYGWRTSQTRLGTVAFTEMFLYIIKPGSWFFIKSFIRSYEELLRRQYRLQDIRGLMFRYIDPELHEVCVELLELSGMADIKNIDWGHSKIIKDQERKLKSLLQNWDIWYKVNN</sequence>
<dbReference type="Pfam" id="PF05919">
    <property type="entry name" value="Mitovir_RNA_pol"/>
    <property type="match status" value="1"/>
</dbReference>
<dbReference type="GO" id="GO:0003968">
    <property type="term" value="F:RNA-directed RNA polymerase activity"/>
    <property type="evidence" value="ECO:0007669"/>
    <property type="project" value="UniProtKB-KW"/>
</dbReference>
<name>A0AA50AHK6_9VIRU</name>
<reference evidence="5" key="1">
    <citation type="journal article" date="2023" name="Front. Cell. Infect. Microbiol.">
        <title>Virome Analysis of an Ectomycorrhizal Fungus Suillus luteus Revealing Potential Evolutionary Implications.</title>
        <authorList>
            <person name="Liu H."/>
            <person name="Zhang Y."/>
            <person name="Liu Y."/>
            <person name="Xiao J."/>
            <person name="Huang Z."/>
            <person name="Li Y."/>
            <person name="Li H."/>
            <person name="Li P."/>
        </authorList>
    </citation>
    <scope>NUCLEOTIDE SEQUENCE</scope>
    <source>
        <strain evidence="5">SlMV5</strain>
    </source>
</reference>
<keyword evidence="4" id="KW-0472">Membrane</keyword>
<accession>A0AA50AHK6</accession>
<dbReference type="EMBL" id="OQ862549">
    <property type="protein sequence ID" value="WLK77422.1"/>
    <property type="molecule type" value="Genomic_RNA"/>
</dbReference>
<proteinExistence type="predicted"/>
<evidence type="ECO:0000256" key="3">
    <source>
        <dbReference type="ARBA" id="ARBA00022695"/>
    </source>
</evidence>
<keyword evidence="2" id="KW-0808">Transferase</keyword>
<evidence type="ECO:0000313" key="5">
    <source>
        <dbReference type="EMBL" id="WLK77422.1"/>
    </source>
</evidence>